<keyword evidence="8" id="KW-1185">Reference proteome</keyword>
<evidence type="ECO:0000256" key="5">
    <source>
        <dbReference type="SAM" id="SignalP"/>
    </source>
</evidence>
<proteinExistence type="predicted"/>
<keyword evidence="3" id="KW-0564">Palmitate</keyword>
<organism evidence="7 8">
    <name type="scientific">Zhengella mangrovi</name>
    <dbReference type="NCBI Taxonomy" id="1982044"/>
    <lineage>
        <taxon>Bacteria</taxon>
        <taxon>Pseudomonadati</taxon>
        <taxon>Pseudomonadota</taxon>
        <taxon>Alphaproteobacteria</taxon>
        <taxon>Hyphomicrobiales</taxon>
        <taxon>Notoacmeibacteraceae</taxon>
        <taxon>Zhengella</taxon>
    </lineage>
</organism>
<dbReference type="SUPFAM" id="SSF141488">
    <property type="entry name" value="YdhA-like"/>
    <property type="match status" value="1"/>
</dbReference>
<dbReference type="RefSeq" id="WP_099304093.1">
    <property type="nucleotide sequence ID" value="NZ_PDVP01000002.1"/>
</dbReference>
<dbReference type="Gene3D" id="2.40.128.200">
    <property type="match status" value="1"/>
</dbReference>
<dbReference type="InterPro" id="IPR018660">
    <property type="entry name" value="MliC"/>
</dbReference>
<keyword evidence="4" id="KW-0449">Lipoprotein</keyword>
<dbReference type="InterPro" id="IPR036328">
    <property type="entry name" value="MliC_sf"/>
</dbReference>
<feature type="signal peptide" evidence="5">
    <location>
        <begin position="1"/>
        <end position="28"/>
    </location>
</feature>
<evidence type="ECO:0000313" key="8">
    <source>
        <dbReference type="Proteomes" id="UP000221168"/>
    </source>
</evidence>
<feature type="domain" description="C-type lysozyme inhibitor" evidence="6">
    <location>
        <begin position="189"/>
        <end position="248"/>
    </location>
</feature>
<dbReference type="Proteomes" id="UP000221168">
    <property type="component" value="Unassembled WGS sequence"/>
</dbReference>
<gene>
    <name evidence="7" type="ORF">CSC94_04060</name>
</gene>
<dbReference type="AlphaFoldDB" id="A0A2G1QQY3"/>
<accession>A0A2G1QQY3</accession>
<dbReference type="EMBL" id="PDVP01000002">
    <property type="protein sequence ID" value="PHP67864.1"/>
    <property type="molecule type" value="Genomic_DNA"/>
</dbReference>
<evidence type="ECO:0000256" key="1">
    <source>
        <dbReference type="ARBA" id="ARBA00022729"/>
    </source>
</evidence>
<dbReference type="OrthoDB" id="7817988at2"/>
<evidence type="ECO:0000259" key="6">
    <source>
        <dbReference type="Pfam" id="PF09864"/>
    </source>
</evidence>
<feature type="chain" id="PRO_5013948204" description="C-type lysozyme inhibitor domain-containing protein" evidence="5">
    <location>
        <begin position="29"/>
        <end position="261"/>
    </location>
</feature>
<protein>
    <recommendedName>
        <fullName evidence="6">C-type lysozyme inhibitor domain-containing protein</fullName>
    </recommendedName>
</protein>
<evidence type="ECO:0000313" key="7">
    <source>
        <dbReference type="EMBL" id="PHP67864.1"/>
    </source>
</evidence>
<evidence type="ECO:0000256" key="4">
    <source>
        <dbReference type="ARBA" id="ARBA00023288"/>
    </source>
</evidence>
<keyword evidence="2" id="KW-0472">Membrane</keyword>
<evidence type="ECO:0000256" key="3">
    <source>
        <dbReference type="ARBA" id="ARBA00023139"/>
    </source>
</evidence>
<name>A0A2G1QQY3_9HYPH</name>
<reference evidence="7 8" key="1">
    <citation type="submission" date="2017-10" db="EMBL/GenBank/DDBJ databases">
        <title>Sedimentibacterium mangrovi gen. nov., sp. nov., a novel member of family Phyllobacteriacea isolated from mangrove sediment.</title>
        <authorList>
            <person name="Liao H."/>
            <person name="Tian Y."/>
        </authorList>
    </citation>
    <scope>NUCLEOTIDE SEQUENCE [LARGE SCALE GENOMIC DNA]</scope>
    <source>
        <strain evidence="7 8">X9-2-2</strain>
    </source>
</reference>
<dbReference type="Pfam" id="PF09864">
    <property type="entry name" value="MliC"/>
    <property type="match status" value="1"/>
</dbReference>
<sequence>MTRASPRRLGAATFIALMAGASALPARAQSDDGARWQQSGFDAANGRTQTLSYAIPETDAWSLSALCEAGAAGPSIPLMLALDFGQRKNGDPVDIDFRAGDFTTRLAGTVSIQGDEFAGVLVNIGLDDAFWFALNRGQTLQFGISGETMRSVPLRGAGAPVRRFVDKCRETFAATDKRTPAAPGAPETYRCEDGSAFQLTIDNSRSYSVATIVMNGRAATLVQVPSGSGVLYSNGTVEMHTKGDEALMISPKETVRCSRGG</sequence>
<evidence type="ECO:0000256" key="2">
    <source>
        <dbReference type="ARBA" id="ARBA00023136"/>
    </source>
</evidence>
<keyword evidence="1 5" id="KW-0732">Signal</keyword>
<comment type="caution">
    <text evidence="7">The sequence shown here is derived from an EMBL/GenBank/DDBJ whole genome shotgun (WGS) entry which is preliminary data.</text>
</comment>